<keyword evidence="7 12" id="KW-0012">Acyltransferase</keyword>
<feature type="transmembrane region" description="Helical" evidence="9">
    <location>
        <begin position="234"/>
        <end position="255"/>
    </location>
</feature>
<feature type="transmembrane region" description="Helical" evidence="9">
    <location>
        <begin position="99"/>
        <end position="119"/>
    </location>
</feature>
<evidence type="ECO:0000256" key="2">
    <source>
        <dbReference type="ARBA" id="ARBA00022475"/>
    </source>
</evidence>
<keyword evidence="13" id="KW-1185">Reference proteome</keyword>
<feature type="transmembrane region" description="Helical" evidence="9">
    <location>
        <begin position="56"/>
        <end position="78"/>
    </location>
</feature>
<organism evidence="12 13">
    <name type="scientific">Blastococcus aurantiacus</name>
    <dbReference type="NCBI Taxonomy" id="1550231"/>
    <lineage>
        <taxon>Bacteria</taxon>
        <taxon>Bacillati</taxon>
        <taxon>Actinomycetota</taxon>
        <taxon>Actinomycetes</taxon>
        <taxon>Geodermatophilales</taxon>
        <taxon>Geodermatophilaceae</taxon>
        <taxon>Blastococcus</taxon>
    </lineage>
</organism>
<evidence type="ECO:0000256" key="8">
    <source>
        <dbReference type="SAM" id="MobiDB-lite"/>
    </source>
</evidence>
<dbReference type="GO" id="GO:0016787">
    <property type="term" value="F:hydrolase activity"/>
    <property type="evidence" value="ECO:0007669"/>
    <property type="project" value="UniProtKB-KW"/>
</dbReference>
<comment type="subcellular location">
    <subcellularLocation>
        <location evidence="1">Cell membrane</location>
        <topology evidence="1">Multi-pass membrane protein</topology>
    </subcellularLocation>
</comment>
<keyword evidence="6 9" id="KW-0472">Membrane</keyword>
<dbReference type="InterPro" id="IPR036514">
    <property type="entry name" value="SGNH_hydro_sf"/>
</dbReference>
<evidence type="ECO:0000313" key="12">
    <source>
        <dbReference type="EMBL" id="SDF24314.1"/>
    </source>
</evidence>
<evidence type="ECO:0000256" key="4">
    <source>
        <dbReference type="ARBA" id="ARBA00022692"/>
    </source>
</evidence>
<dbReference type="Pfam" id="PF19040">
    <property type="entry name" value="SGNH"/>
    <property type="match status" value="1"/>
</dbReference>
<evidence type="ECO:0000256" key="5">
    <source>
        <dbReference type="ARBA" id="ARBA00022989"/>
    </source>
</evidence>
<proteinExistence type="predicted"/>
<feature type="region of interest" description="Disordered" evidence="8">
    <location>
        <begin position="1"/>
        <end position="25"/>
    </location>
</feature>
<dbReference type="GO" id="GO:0016747">
    <property type="term" value="F:acyltransferase activity, transferring groups other than amino-acyl groups"/>
    <property type="evidence" value="ECO:0007669"/>
    <property type="project" value="InterPro"/>
</dbReference>
<feature type="transmembrane region" description="Helical" evidence="9">
    <location>
        <begin position="357"/>
        <end position="377"/>
    </location>
</feature>
<feature type="domain" description="Acyltransferase 3" evidence="10">
    <location>
        <begin position="34"/>
        <end position="372"/>
    </location>
</feature>
<dbReference type="InterPro" id="IPR043968">
    <property type="entry name" value="SGNH"/>
</dbReference>
<keyword evidence="2" id="KW-1003">Cell membrane</keyword>
<dbReference type="Proteomes" id="UP000199406">
    <property type="component" value="Unassembled WGS sequence"/>
</dbReference>
<dbReference type="GO" id="GO:0009103">
    <property type="term" value="P:lipopolysaccharide biosynthetic process"/>
    <property type="evidence" value="ECO:0007669"/>
    <property type="project" value="TreeGrafter"/>
</dbReference>
<keyword evidence="4 9" id="KW-0812">Transmembrane</keyword>
<reference evidence="13" key="1">
    <citation type="submission" date="2016-10" db="EMBL/GenBank/DDBJ databases">
        <authorList>
            <person name="Varghese N."/>
            <person name="Submissions S."/>
        </authorList>
    </citation>
    <scope>NUCLEOTIDE SEQUENCE [LARGE SCALE GENOMIC DNA]</scope>
    <source>
        <strain evidence="13">DSM 44268</strain>
    </source>
</reference>
<feature type="domain" description="SGNH" evidence="11">
    <location>
        <begin position="503"/>
        <end position="718"/>
    </location>
</feature>
<evidence type="ECO:0000313" key="13">
    <source>
        <dbReference type="Proteomes" id="UP000199406"/>
    </source>
</evidence>
<evidence type="ECO:0000256" key="9">
    <source>
        <dbReference type="SAM" id="Phobius"/>
    </source>
</evidence>
<dbReference type="PANTHER" id="PTHR23028">
    <property type="entry name" value="ACETYLTRANSFERASE"/>
    <property type="match status" value="1"/>
</dbReference>
<feature type="transmembrane region" description="Helical" evidence="9">
    <location>
        <begin position="201"/>
        <end position="222"/>
    </location>
</feature>
<evidence type="ECO:0000256" key="7">
    <source>
        <dbReference type="ARBA" id="ARBA00023315"/>
    </source>
</evidence>
<dbReference type="InterPro" id="IPR002656">
    <property type="entry name" value="Acyl_transf_3_dom"/>
</dbReference>
<accession>A0A1G7JHQ7</accession>
<evidence type="ECO:0000256" key="6">
    <source>
        <dbReference type="ARBA" id="ARBA00023136"/>
    </source>
</evidence>
<evidence type="ECO:0000256" key="3">
    <source>
        <dbReference type="ARBA" id="ARBA00022679"/>
    </source>
</evidence>
<feature type="transmembrane region" description="Helical" evidence="9">
    <location>
        <begin position="290"/>
        <end position="310"/>
    </location>
</feature>
<dbReference type="EMBL" id="FNBT01000002">
    <property type="protein sequence ID" value="SDF24314.1"/>
    <property type="molecule type" value="Genomic_DNA"/>
</dbReference>
<dbReference type="STRING" id="1550231.SAMN05660662_1512"/>
<dbReference type="SUPFAM" id="SSF52266">
    <property type="entry name" value="SGNH hydrolase"/>
    <property type="match status" value="1"/>
</dbReference>
<name>A0A1G7JHQ7_9ACTN</name>
<dbReference type="InterPro" id="IPR050879">
    <property type="entry name" value="Acyltransferase_3"/>
</dbReference>
<feature type="transmembrane region" description="Helical" evidence="9">
    <location>
        <begin position="267"/>
        <end position="284"/>
    </location>
</feature>
<sequence length="725" mass="77353">MAGATTLAGSRSPEPDGVRATPTVADGRGHFRPDIEGLRAVAVGLVFADHVFGWPAGGFIGVDVFFVISGFLITSLLVRERARTGRISFRGFYARRARRLFPAAFLTLAATTAAAWFVFLGGRFQETVTDVVWAALFGANINFARQGTDYFEATAAPSLVQHFWSLAVEEQFYLVWPALILVAFALPAVRARHRAAPPEGAGTRTVALVILLGTVTAASFAWSVHATSASPVTAYFSTFTRAWELGVGALVAVTATQLHRVPAPVRAALAWIGLGAVVSAAFLIDDGTSFPGTAAALPVLGTAALVAWGATPGGPGTRWLLSSAPAGFLGAISYSLYLWHWPVLILAGALVLPGSAVFYAGVVGASLLLATFSYYCVEQPVLHTNWLLPHRPIQPARARPVFRRARTVGLGAVVVTVAVVATVVVAPWGDGGDARAEAARAAEQADAERAELGLPPLTPLQRDIQAATFATEWPADLEPSLDELPGYLKKQWDQGCLHISESNVDRCRSGDPAAPRSLVVLGDSFAAAWIPGLSEELVPAGWSVESLTFGLCPNITAMTLFEGQPFEACPEHREWAIERILEQRPDVVVLSHSWRAQLEDGVDRRELYLDGLTQVVRRVQASGAEVVILGAPPGSESLQDCPTGLNRPTDCLRGPADSFFPQVESEQLVAAATGVRAIDPQQWFCYDGVCPTFVGNTPVYGDGQHLTAEYARRIAPDLVTAILQP</sequence>
<keyword evidence="3 12" id="KW-0808">Transferase</keyword>
<dbReference type="PANTHER" id="PTHR23028:SF53">
    <property type="entry name" value="ACYL_TRANSF_3 DOMAIN-CONTAINING PROTEIN"/>
    <property type="match status" value="1"/>
</dbReference>
<keyword evidence="5 9" id="KW-1133">Transmembrane helix</keyword>
<gene>
    <name evidence="12" type="ORF">SAMN05660662_1512</name>
</gene>
<feature type="transmembrane region" description="Helical" evidence="9">
    <location>
        <begin position="172"/>
        <end position="189"/>
    </location>
</feature>
<protein>
    <submittedName>
        <fullName evidence="12">Peptidoglycan/LPS O-acetylase OafA/YrhL, contains acyltransferase and SGNH-hydrolase domains</fullName>
    </submittedName>
</protein>
<keyword evidence="12" id="KW-0378">Hydrolase</keyword>
<dbReference type="AlphaFoldDB" id="A0A1G7JHQ7"/>
<evidence type="ECO:0000256" key="1">
    <source>
        <dbReference type="ARBA" id="ARBA00004651"/>
    </source>
</evidence>
<dbReference type="GO" id="GO:0005886">
    <property type="term" value="C:plasma membrane"/>
    <property type="evidence" value="ECO:0007669"/>
    <property type="project" value="UniProtKB-SubCell"/>
</dbReference>
<evidence type="ECO:0000259" key="11">
    <source>
        <dbReference type="Pfam" id="PF19040"/>
    </source>
</evidence>
<feature type="transmembrane region" description="Helical" evidence="9">
    <location>
        <begin position="407"/>
        <end position="428"/>
    </location>
</feature>
<evidence type="ECO:0000259" key="10">
    <source>
        <dbReference type="Pfam" id="PF01757"/>
    </source>
</evidence>
<dbReference type="Pfam" id="PF01757">
    <property type="entry name" value="Acyl_transf_3"/>
    <property type="match status" value="1"/>
</dbReference>
<dbReference type="Gene3D" id="3.40.50.1110">
    <property type="entry name" value="SGNH hydrolase"/>
    <property type="match status" value="1"/>
</dbReference>